<gene>
    <name evidence="1" type="ORF">NDU88_005624</name>
</gene>
<dbReference type="AlphaFoldDB" id="A0AAV7TVA7"/>
<comment type="caution">
    <text evidence="1">The sequence shown here is derived from an EMBL/GenBank/DDBJ whole genome shotgun (WGS) entry which is preliminary data.</text>
</comment>
<dbReference type="InterPro" id="IPR043502">
    <property type="entry name" value="DNA/RNA_pol_sf"/>
</dbReference>
<dbReference type="SUPFAM" id="SSF56672">
    <property type="entry name" value="DNA/RNA polymerases"/>
    <property type="match status" value="1"/>
</dbReference>
<organism evidence="1 2">
    <name type="scientific">Pleurodeles waltl</name>
    <name type="common">Iberian ribbed newt</name>
    <dbReference type="NCBI Taxonomy" id="8319"/>
    <lineage>
        <taxon>Eukaryota</taxon>
        <taxon>Metazoa</taxon>
        <taxon>Chordata</taxon>
        <taxon>Craniata</taxon>
        <taxon>Vertebrata</taxon>
        <taxon>Euteleostomi</taxon>
        <taxon>Amphibia</taxon>
        <taxon>Batrachia</taxon>
        <taxon>Caudata</taxon>
        <taxon>Salamandroidea</taxon>
        <taxon>Salamandridae</taxon>
        <taxon>Pleurodelinae</taxon>
        <taxon>Pleurodeles</taxon>
    </lineage>
</organism>
<feature type="non-terminal residue" evidence="1">
    <location>
        <position position="51"/>
    </location>
</feature>
<reference evidence="1" key="1">
    <citation type="journal article" date="2022" name="bioRxiv">
        <title>Sequencing and chromosome-scale assembly of the giantPleurodeles waltlgenome.</title>
        <authorList>
            <person name="Brown T."/>
            <person name="Elewa A."/>
            <person name="Iarovenko S."/>
            <person name="Subramanian E."/>
            <person name="Araus A.J."/>
            <person name="Petzold A."/>
            <person name="Susuki M."/>
            <person name="Suzuki K.-i.T."/>
            <person name="Hayashi T."/>
            <person name="Toyoda A."/>
            <person name="Oliveira C."/>
            <person name="Osipova E."/>
            <person name="Leigh N.D."/>
            <person name="Simon A."/>
            <person name="Yun M.H."/>
        </authorList>
    </citation>
    <scope>NUCLEOTIDE SEQUENCE</scope>
    <source>
        <strain evidence="1">20211129_DDA</strain>
        <tissue evidence="1">Liver</tissue>
    </source>
</reference>
<evidence type="ECO:0008006" key="3">
    <source>
        <dbReference type="Google" id="ProtNLM"/>
    </source>
</evidence>
<dbReference type="EMBL" id="JANPWB010000006">
    <property type="protein sequence ID" value="KAJ1180403.1"/>
    <property type="molecule type" value="Genomic_DNA"/>
</dbReference>
<evidence type="ECO:0000313" key="2">
    <source>
        <dbReference type="Proteomes" id="UP001066276"/>
    </source>
</evidence>
<keyword evidence="2" id="KW-1185">Reference proteome</keyword>
<dbReference type="Proteomes" id="UP001066276">
    <property type="component" value="Chromosome 3_2"/>
</dbReference>
<proteinExistence type="predicted"/>
<name>A0AAV7TVA7_PLEWA</name>
<feature type="non-terminal residue" evidence="1">
    <location>
        <position position="1"/>
    </location>
</feature>
<sequence length="51" mass="5515">VKASIKEEVSKMLTLGVIEESSSPWASPVVLVPKATAPGAKPELRFCVDYR</sequence>
<protein>
    <recommendedName>
        <fullName evidence="3">Reverse transcriptase</fullName>
    </recommendedName>
</protein>
<accession>A0AAV7TVA7</accession>
<dbReference type="Gene3D" id="3.10.10.10">
    <property type="entry name" value="HIV Type 1 Reverse Transcriptase, subunit A, domain 1"/>
    <property type="match status" value="1"/>
</dbReference>
<evidence type="ECO:0000313" key="1">
    <source>
        <dbReference type="EMBL" id="KAJ1180403.1"/>
    </source>
</evidence>